<feature type="region of interest" description="Disordered" evidence="2">
    <location>
        <begin position="168"/>
        <end position="199"/>
    </location>
</feature>
<feature type="compositionally biased region" description="Polar residues" evidence="2">
    <location>
        <begin position="259"/>
        <end position="274"/>
    </location>
</feature>
<dbReference type="EMBL" id="DS028094">
    <property type="protein sequence ID" value="KMP03722.1"/>
    <property type="molecule type" value="Genomic_DNA"/>
</dbReference>
<proteinExistence type="predicted"/>
<reference evidence="4" key="1">
    <citation type="journal article" date="2010" name="Genome Res.">
        <title>Population genomic sequencing of Coccidioides fungi reveals recent hybridization and transposon control.</title>
        <authorList>
            <person name="Neafsey D.E."/>
            <person name="Barker B.M."/>
            <person name="Sharpton T.J."/>
            <person name="Stajich J.E."/>
            <person name="Park D.J."/>
            <person name="Whiston E."/>
            <person name="Hung C.-Y."/>
            <person name="McMahan C."/>
            <person name="White J."/>
            <person name="Sykes S."/>
            <person name="Heiman D."/>
            <person name="Young S."/>
            <person name="Zeng Q."/>
            <person name="Abouelleil A."/>
            <person name="Aftuck L."/>
            <person name="Bessette D."/>
            <person name="Brown A."/>
            <person name="FitzGerald M."/>
            <person name="Lui A."/>
            <person name="Macdonald J.P."/>
            <person name="Priest M."/>
            <person name="Orbach M.J."/>
            <person name="Galgiani J.N."/>
            <person name="Kirkland T.N."/>
            <person name="Cole G.T."/>
            <person name="Birren B.W."/>
            <person name="Henn M.R."/>
            <person name="Taylor J.W."/>
            <person name="Rounsley S.D."/>
        </authorList>
    </citation>
    <scope>NUCLEOTIDE SEQUENCE [LARGE SCALE GENOMIC DNA]</scope>
    <source>
        <strain evidence="4">RMSCC 2394</strain>
    </source>
</reference>
<sequence>MWFRPAVPTTPPNLKEKHVNNGRRGKRRDFVIPTLRRSTSSICFRRTRSNGNPCFNEEFLQRFDNMAKRESSPFPTSHDTLGISSVMDTPRFIPSSPPRIMSPYRRSGVRHERLSPNTSGINKTIRAQKAGQGRASTSNGSSDGEDSETHLSDYTFDLNKLPNAVSSLEAQEDNTTKSKQSPRDNDNISEPPGPDDFTENMVELLNGADAQVEQNNQGDNFKEVVHTDGLPGRPAHDEISEIEPPLEMSTPAHVLSGKNGFNNPETLSDKNNSTNEVERLLKELRKKDEIIRANRRRVFDAASIMQQVRHLQLALEQEKKQRQAESASKDQQIRELQSQVCAKDEQLQSSRAQLQELQRLMQSVNQSRHEPKEDGLNDKHKDEELFALQKQFEAKDKSFQQLKARLDETISSHQVEISKKNAENDQLRFEYDENLRELDKLDSDIESLTRERDVLEKRTQDLDKIVQHLESQISELKHNLAMERKEAISSVDALKRAADGVSVDMEGKSFGKIPDSLACAHQKQRDPAYSESHAVGSVGQMEEAERDLTGVRIQLQESKSLNEILSLQLESTREGLSESQSALLAAKDKSSQLLSQLESANSEKTQLSQKLERITQERDEAMRTATDLRNQAADRQPLSPAPSLPPEVYENQCQHDIDSLQKSHQQEIDRIENSHATELSTFRDTHAKSTRSLHALLRAAQDRESDLQSQLVDLRKSLSSKSKELSALANEQERLGSIIEAKDAAAAALDTKFANVLKRREEVWESRIDKLLRDRERMSKALMWAWGEMEVGNDKPSRDQKATKGEWHTQGYMYRYVERPRSAR</sequence>
<evidence type="ECO:0000313" key="4">
    <source>
        <dbReference type="Proteomes" id="UP000054565"/>
    </source>
</evidence>
<evidence type="ECO:0000256" key="2">
    <source>
        <dbReference type="SAM" id="MobiDB-lite"/>
    </source>
</evidence>
<dbReference type="Proteomes" id="UP000054565">
    <property type="component" value="Unassembled WGS sequence"/>
</dbReference>
<feature type="region of interest" description="Disordered" evidence="2">
    <location>
        <begin position="70"/>
        <end position="150"/>
    </location>
</feature>
<protein>
    <recommendedName>
        <fullName evidence="5">Spindle pole body associated protein SnaD</fullName>
    </recommendedName>
</protein>
<feature type="region of interest" description="Disordered" evidence="2">
    <location>
        <begin position="250"/>
        <end position="274"/>
    </location>
</feature>
<gene>
    <name evidence="3" type="ORF">CIRG_03414</name>
</gene>
<feature type="compositionally biased region" description="Polar residues" evidence="2">
    <location>
        <begin position="595"/>
        <end position="609"/>
    </location>
</feature>
<name>A0A0J7B1P3_COCIT</name>
<feature type="coiled-coil region" evidence="1">
    <location>
        <begin position="697"/>
        <end position="731"/>
    </location>
</feature>
<feature type="region of interest" description="Disordered" evidence="2">
    <location>
        <begin position="595"/>
        <end position="616"/>
    </location>
</feature>
<evidence type="ECO:0008006" key="5">
    <source>
        <dbReference type="Google" id="ProtNLM"/>
    </source>
</evidence>
<dbReference type="OrthoDB" id="3911405at2759"/>
<feature type="coiled-coil region" evidence="1">
    <location>
        <begin position="431"/>
        <end position="486"/>
    </location>
</feature>
<dbReference type="STRING" id="404692.A0A0J7B1P3"/>
<dbReference type="InterPro" id="IPR052642">
    <property type="entry name" value="CC-FHA_domain"/>
</dbReference>
<accession>A0A0J7B1P3</accession>
<evidence type="ECO:0000313" key="3">
    <source>
        <dbReference type="EMBL" id="KMP03722.1"/>
    </source>
</evidence>
<dbReference type="PANTHER" id="PTHR18853">
    <property type="entry name" value="FORKHEAD-ASSOCIATED DOMAIN-CONTAINING PROTEIN 1-RELATED"/>
    <property type="match status" value="1"/>
</dbReference>
<keyword evidence="1" id="KW-0175">Coiled coil</keyword>
<organism evidence="3 4">
    <name type="scientific">Coccidioides immitis RMSCC 2394</name>
    <dbReference type="NCBI Taxonomy" id="404692"/>
    <lineage>
        <taxon>Eukaryota</taxon>
        <taxon>Fungi</taxon>
        <taxon>Dikarya</taxon>
        <taxon>Ascomycota</taxon>
        <taxon>Pezizomycotina</taxon>
        <taxon>Eurotiomycetes</taxon>
        <taxon>Eurotiomycetidae</taxon>
        <taxon>Onygenales</taxon>
        <taxon>Onygenaceae</taxon>
        <taxon>Coccidioides</taxon>
    </lineage>
</organism>
<feature type="region of interest" description="Disordered" evidence="2">
    <location>
        <begin position="629"/>
        <end position="649"/>
    </location>
</feature>
<feature type="compositionally biased region" description="Polar residues" evidence="2">
    <location>
        <begin position="73"/>
        <end position="87"/>
    </location>
</feature>
<feature type="region of interest" description="Disordered" evidence="2">
    <location>
        <begin position="1"/>
        <end position="21"/>
    </location>
</feature>
<dbReference type="AlphaFoldDB" id="A0A0J7B1P3"/>
<dbReference type="PANTHER" id="PTHR18853:SF10">
    <property type="entry name" value="FHA DOMAIN-CONTAINING PROTEIN"/>
    <property type="match status" value="1"/>
</dbReference>
<evidence type="ECO:0000256" key="1">
    <source>
        <dbReference type="SAM" id="Coils"/>
    </source>
</evidence>